<name>A0A1Y2D7Y0_9BASI</name>
<dbReference type="InterPro" id="IPR008775">
    <property type="entry name" value="Phytyl_CoA_dOase-like"/>
</dbReference>
<proteinExistence type="predicted"/>
<evidence type="ECO:0000313" key="2">
    <source>
        <dbReference type="Proteomes" id="UP000193467"/>
    </source>
</evidence>
<dbReference type="OrthoDB" id="445007at2759"/>
<evidence type="ECO:0008006" key="3">
    <source>
        <dbReference type="Google" id="ProtNLM"/>
    </source>
</evidence>
<organism evidence="1 2">
    <name type="scientific">Leucosporidium creatinivorum</name>
    <dbReference type="NCBI Taxonomy" id="106004"/>
    <lineage>
        <taxon>Eukaryota</taxon>
        <taxon>Fungi</taxon>
        <taxon>Dikarya</taxon>
        <taxon>Basidiomycota</taxon>
        <taxon>Pucciniomycotina</taxon>
        <taxon>Microbotryomycetes</taxon>
        <taxon>Leucosporidiales</taxon>
        <taxon>Leucosporidium</taxon>
    </lineage>
</organism>
<protein>
    <recommendedName>
        <fullName evidence="3">Phytanoyl-CoA dioxygenase</fullName>
    </recommendedName>
</protein>
<sequence>QPGPVGRPALEFELAQGLVACSESGPDDGGLVVVPGSHLRQKEFFAATGGIKPEQDTGERNYYTYSEKDMEWWTEQGHEVLKVQSQPGDLILWDSRTIHWNRSPKGDRTRVVVYVCMCPSSFIDAETLKKKQGAFANYRATTHWPQYAIIPVEEYGPPQRNGKDDPYDRAEPLEKPVLTDRLLQLAGLKAY</sequence>
<dbReference type="InParanoid" id="A0A1Y2D7Y0"/>
<dbReference type="EMBL" id="MCGR01000095">
    <property type="protein sequence ID" value="ORY54745.1"/>
    <property type="molecule type" value="Genomic_DNA"/>
</dbReference>
<dbReference type="Proteomes" id="UP000193467">
    <property type="component" value="Unassembled WGS sequence"/>
</dbReference>
<gene>
    <name evidence="1" type="ORF">BCR35DRAFT_335716</name>
</gene>
<keyword evidence="2" id="KW-1185">Reference proteome</keyword>
<dbReference type="Pfam" id="PF05721">
    <property type="entry name" value="PhyH"/>
    <property type="match status" value="1"/>
</dbReference>
<comment type="caution">
    <text evidence="1">The sequence shown here is derived from an EMBL/GenBank/DDBJ whole genome shotgun (WGS) entry which is preliminary data.</text>
</comment>
<accession>A0A1Y2D7Y0</accession>
<dbReference type="SUPFAM" id="SSF51197">
    <property type="entry name" value="Clavaminate synthase-like"/>
    <property type="match status" value="1"/>
</dbReference>
<dbReference type="AlphaFoldDB" id="A0A1Y2D7Y0"/>
<dbReference type="PANTHER" id="PTHR31630">
    <property type="entry name" value="PHYTANOYL-COA DIOXYGENASE-RELATED-RELATED"/>
    <property type="match status" value="1"/>
</dbReference>
<dbReference type="PANTHER" id="PTHR31630:SF6">
    <property type="entry name" value="PHYTANOYL-COA DIOXYGENASE-RELATED"/>
    <property type="match status" value="1"/>
</dbReference>
<evidence type="ECO:0000313" key="1">
    <source>
        <dbReference type="EMBL" id="ORY54745.1"/>
    </source>
</evidence>
<dbReference type="Gene3D" id="2.60.120.620">
    <property type="entry name" value="q2cbj1_9rhob like domain"/>
    <property type="match status" value="1"/>
</dbReference>
<feature type="non-terminal residue" evidence="1">
    <location>
        <position position="1"/>
    </location>
</feature>
<reference evidence="1 2" key="1">
    <citation type="submission" date="2016-07" db="EMBL/GenBank/DDBJ databases">
        <title>Pervasive Adenine N6-methylation of Active Genes in Fungi.</title>
        <authorList>
            <consortium name="DOE Joint Genome Institute"/>
            <person name="Mondo S.J."/>
            <person name="Dannebaum R.O."/>
            <person name="Kuo R.C."/>
            <person name="Labutti K."/>
            <person name="Haridas S."/>
            <person name="Kuo A."/>
            <person name="Salamov A."/>
            <person name="Ahrendt S.R."/>
            <person name="Lipzen A."/>
            <person name="Sullivan W."/>
            <person name="Andreopoulos W.B."/>
            <person name="Clum A."/>
            <person name="Lindquist E."/>
            <person name="Daum C."/>
            <person name="Ramamoorthy G.K."/>
            <person name="Gryganskyi A."/>
            <person name="Culley D."/>
            <person name="Magnuson J.K."/>
            <person name="James T.Y."/>
            <person name="O'Malley M.A."/>
            <person name="Stajich J.E."/>
            <person name="Spatafora J.W."/>
            <person name="Visel A."/>
            <person name="Grigoriev I.V."/>
        </authorList>
    </citation>
    <scope>NUCLEOTIDE SEQUENCE [LARGE SCALE GENOMIC DNA]</scope>
    <source>
        <strain evidence="1 2">62-1032</strain>
    </source>
</reference>